<accession>A0A1V9ZFE8</accession>
<sequence length="234" mass="26680">FFEELPRSFEPHALHVAGGDFNVILHDLLDTVQPTCTVQASRDSLRLWLSSLGLLDAHRELHPTRRLLTGPSSINRLDYLFASSALCHDYLARADHVHGTTRSDHSACTMLLSPTIRPGCGPWRAPTWLLHTPEAKAVIVELLTKFCDNAQMDNHLHLTTADAPCQRHHERIQEIKGHIKDEMARLEDFKAEVNLHRTLVQAERYSRLHLRPPTLKPLHKPCIRAMMRRARVTS</sequence>
<comment type="caution">
    <text evidence="1">The sequence shown here is derived from an EMBL/GenBank/DDBJ whole genome shotgun (WGS) entry which is preliminary data.</text>
</comment>
<feature type="non-terminal residue" evidence="1">
    <location>
        <position position="1"/>
    </location>
</feature>
<evidence type="ECO:0000313" key="1">
    <source>
        <dbReference type="EMBL" id="OQR96718.1"/>
    </source>
</evidence>
<keyword evidence="2" id="KW-1185">Reference proteome</keyword>
<dbReference type="EMBL" id="JNBR01000132">
    <property type="protein sequence ID" value="OQR96718.1"/>
    <property type="molecule type" value="Genomic_DNA"/>
</dbReference>
<evidence type="ECO:0008006" key="3">
    <source>
        <dbReference type="Google" id="ProtNLM"/>
    </source>
</evidence>
<name>A0A1V9ZFE8_ACHHY</name>
<evidence type="ECO:0000313" key="2">
    <source>
        <dbReference type="Proteomes" id="UP000243579"/>
    </source>
</evidence>
<dbReference type="InterPro" id="IPR036691">
    <property type="entry name" value="Endo/exonu/phosph_ase_sf"/>
</dbReference>
<reference evidence="1 2" key="1">
    <citation type="journal article" date="2014" name="Genome Biol. Evol.">
        <title>The secreted proteins of Achlya hypogyna and Thraustotheca clavata identify the ancestral oomycete secretome and reveal gene acquisitions by horizontal gene transfer.</title>
        <authorList>
            <person name="Misner I."/>
            <person name="Blouin N."/>
            <person name="Leonard G."/>
            <person name="Richards T.A."/>
            <person name="Lane C.E."/>
        </authorList>
    </citation>
    <scope>NUCLEOTIDE SEQUENCE [LARGE SCALE GENOMIC DNA]</scope>
    <source>
        <strain evidence="1 2">ATCC 48635</strain>
    </source>
</reference>
<organism evidence="1 2">
    <name type="scientific">Achlya hypogyna</name>
    <name type="common">Oomycete</name>
    <name type="synonym">Protoachlya hypogyna</name>
    <dbReference type="NCBI Taxonomy" id="1202772"/>
    <lineage>
        <taxon>Eukaryota</taxon>
        <taxon>Sar</taxon>
        <taxon>Stramenopiles</taxon>
        <taxon>Oomycota</taxon>
        <taxon>Saprolegniomycetes</taxon>
        <taxon>Saprolegniales</taxon>
        <taxon>Achlyaceae</taxon>
        <taxon>Achlya</taxon>
    </lineage>
</organism>
<dbReference type="Gene3D" id="3.60.10.10">
    <property type="entry name" value="Endonuclease/exonuclease/phosphatase"/>
    <property type="match status" value="1"/>
</dbReference>
<gene>
    <name evidence="1" type="ORF">ACHHYP_20694</name>
</gene>
<dbReference type="Proteomes" id="UP000243579">
    <property type="component" value="Unassembled WGS sequence"/>
</dbReference>
<dbReference type="SUPFAM" id="SSF56219">
    <property type="entry name" value="DNase I-like"/>
    <property type="match status" value="1"/>
</dbReference>
<protein>
    <recommendedName>
        <fullName evidence="3">Endonuclease/exonuclease/phosphatase domain-containing protein</fullName>
    </recommendedName>
</protein>
<dbReference type="OrthoDB" id="77756at2759"/>
<proteinExistence type="predicted"/>
<dbReference type="AlphaFoldDB" id="A0A1V9ZFE8"/>